<dbReference type="GO" id="GO:0016052">
    <property type="term" value="P:carbohydrate catabolic process"/>
    <property type="evidence" value="ECO:0007669"/>
    <property type="project" value="UniProtKB-ARBA"/>
</dbReference>
<evidence type="ECO:0000313" key="12">
    <source>
        <dbReference type="Proteomes" id="UP000002754"/>
    </source>
</evidence>
<dbReference type="EC" id="2.7.1.144" evidence="7"/>
<dbReference type="GO" id="GO:0044281">
    <property type="term" value="P:small molecule metabolic process"/>
    <property type="evidence" value="ECO:0007669"/>
    <property type="project" value="UniProtKB-ARBA"/>
</dbReference>
<keyword evidence="3 7" id="KW-0547">Nucleotide-binding</keyword>
<dbReference type="NCBIfam" id="TIGR03168">
    <property type="entry name" value="1-PFK"/>
    <property type="match status" value="1"/>
</dbReference>
<evidence type="ECO:0000256" key="2">
    <source>
        <dbReference type="ARBA" id="ARBA00022679"/>
    </source>
</evidence>
<accession>A0A094WML7</accession>
<comment type="pathway">
    <text evidence="7">Carbohydrate metabolism; D-tagatose 6-phosphate degradation; D-glyceraldehyde 3-phosphate and glycerone phosphate from D-tagatose 6-phosphate: step 1/2.</text>
</comment>
<evidence type="ECO:0000313" key="11">
    <source>
        <dbReference type="EMBL" id="THG89664.1"/>
    </source>
</evidence>
<dbReference type="NCBIfam" id="TIGR03828">
    <property type="entry name" value="pfkB"/>
    <property type="match status" value="1"/>
</dbReference>
<dbReference type="AlphaFoldDB" id="A0A094WML7"/>
<dbReference type="Pfam" id="PF00294">
    <property type="entry name" value="PfkB"/>
    <property type="match status" value="1"/>
</dbReference>
<dbReference type="InterPro" id="IPR017583">
    <property type="entry name" value="Tagatose/fructose_Pkinase"/>
</dbReference>
<dbReference type="GO" id="GO:0005988">
    <property type="term" value="P:lactose metabolic process"/>
    <property type="evidence" value="ECO:0007669"/>
    <property type="project" value="UniProtKB-KW"/>
</dbReference>
<dbReference type="InterPro" id="IPR011611">
    <property type="entry name" value="PfkB_dom"/>
</dbReference>
<evidence type="ECO:0000313" key="10">
    <source>
        <dbReference type="EMBL" id="KGA99009.1"/>
    </source>
</evidence>
<dbReference type="GO" id="GO:0008662">
    <property type="term" value="F:1-phosphofructokinase activity"/>
    <property type="evidence" value="ECO:0007669"/>
    <property type="project" value="UniProtKB-UniRule"/>
</dbReference>
<gene>
    <name evidence="11" type="ORF">AJ85_15750</name>
    <name evidence="10" type="ORF">BALCAV_0200810</name>
</gene>
<dbReference type="STRING" id="1218173.BALCAV_0200810"/>
<sequence length="305" mass="32838">MIYTVTLNPALDYFVSVESFKTSEVNRSKADHKAPGGKGINVSRVLKHMGQPSVALGFIGGFTGEYIKSTVQQEEIQTDFIQVEGDTRINVKIKSDVESELNGVSPNISSDNVRDLEKKFEKMVHGDTVILSGSVPNSLPPTVYQHWTSLLKKRGVEVFIDTSGQPLVEAIQAKPTFIKPNHHELSELVGDSIQTFEHAVPHVQSLIDSGIDYVLLTFAGDGALLATKEQILTANTPNGIVKNSIGAGDSTVAGFVSAQKEGMELADAFRFAIATGSATAFSTGLATRSKVESLLADIQITAYKQ</sequence>
<keyword evidence="7" id="KW-0423">Lactose metabolism</keyword>
<dbReference type="Proteomes" id="UP000002754">
    <property type="component" value="Unassembled WGS sequence"/>
</dbReference>
<organism evidence="10 12">
    <name type="scientific">Alkalihalobacillus alcalophilus ATCC 27647 = CGMCC 1.3604</name>
    <dbReference type="NCBI Taxonomy" id="1218173"/>
    <lineage>
        <taxon>Bacteria</taxon>
        <taxon>Bacillati</taxon>
        <taxon>Bacillota</taxon>
        <taxon>Bacilli</taxon>
        <taxon>Bacillales</taxon>
        <taxon>Bacillaceae</taxon>
        <taxon>Alkalihalobacillus</taxon>
    </lineage>
</organism>
<dbReference type="PANTHER" id="PTHR46566:SF1">
    <property type="entry name" value="1-PHOSPHOFRUCTOKINASE"/>
    <property type="match status" value="1"/>
</dbReference>
<dbReference type="Proteomes" id="UP000297014">
    <property type="component" value="Unassembled WGS sequence"/>
</dbReference>
<dbReference type="InterPro" id="IPR002173">
    <property type="entry name" value="Carboh/pur_kinase_PfkB_CS"/>
</dbReference>
<dbReference type="PANTHER" id="PTHR46566">
    <property type="entry name" value="1-PHOSPHOFRUCTOKINASE-RELATED"/>
    <property type="match status" value="1"/>
</dbReference>
<dbReference type="GO" id="GO:0009024">
    <property type="term" value="F:tagatose-6-phosphate kinase activity"/>
    <property type="evidence" value="ECO:0007669"/>
    <property type="project" value="UniProtKB-EC"/>
</dbReference>
<evidence type="ECO:0000256" key="5">
    <source>
        <dbReference type="ARBA" id="ARBA00022840"/>
    </source>
</evidence>
<evidence type="ECO:0000259" key="9">
    <source>
        <dbReference type="Pfam" id="PF00294"/>
    </source>
</evidence>
<keyword evidence="4 8" id="KW-0418">Kinase</keyword>
<evidence type="ECO:0000256" key="3">
    <source>
        <dbReference type="ARBA" id="ARBA00022741"/>
    </source>
</evidence>
<dbReference type="SUPFAM" id="SSF53613">
    <property type="entry name" value="Ribokinase-like"/>
    <property type="match status" value="1"/>
</dbReference>
<comment type="catalytic activity">
    <reaction evidence="7">
        <text>D-tagatofuranose 6-phosphate + ATP = D-tagatofuranose 1,6-bisphosphate + ADP + H(+)</text>
        <dbReference type="Rhea" id="RHEA:12420"/>
        <dbReference type="ChEBI" id="CHEBI:15378"/>
        <dbReference type="ChEBI" id="CHEBI:30616"/>
        <dbReference type="ChEBI" id="CHEBI:58694"/>
        <dbReference type="ChEBI" id="CHEBI:58695"/>
        <dbReference type="ChEBI" id="CHEBI:456216"/>
        <dbReference type="EC" id="2.7.1.144"/>
    </reaction>
</comment>
<reference evidence="11 13" key="2">
    <citation type="submission" date="2014-01" db="EMBL/GenBank/DDBJ databases">
        <title>Draft genome sequencing of Bacillus alcalophilus CGMCC 1.3604.</title>
        <authorList>
            <person name="Yang J."/>
            <person name="Diao L."/>
            <person name="Yang S."/>
        </authorList>
    </citation>
    <scope>NUCLEOTIDE SEQUENCE [LARGE SCALE GENOMIC DNA]</scope>
    <source>
        <strain evidence="11 13">CGMCC 1.3604</strain>
    </source>
</reference>
<comment type="similarity">
    <text evidence="1">Belongs to the carbohydrate kinase pfkB family.</text>
</comment>
<dbReference type="FunFam" id="3.40.1190.20:FF:000001">
    <property type="entry name" value="Phosphofructokinase"/>
    <property type="match status" value="1"/>
</dbReference>
<name>A0A094WML7_ALKAL</name>
<proteinExistence type="inferred from homology"/>
<dbReference type="EMBL" id="ALPT02000002">
    <property type="protein sequence ID" value="KGA99009.1"/>
    <property type="molecule type" value="Genomic_DNA"/>
</dbReference>
<dbReference type="CDD" id="cd01164">
    <property type="entry name" value="FruK_PfkB_like"/>
    <property type="match status" value="1"/>
</dbReference>
<comment type="similarity">
    <text evidence="7">Belongs to the carbohydrate kinase PfkB family. LacC subfamily.</text>
</comment>
<dbReference type="Gene3D" id="3.40.1190.20">
    <property type="match status" value="1"/>
</dbReference>
<dbReference type="PROSITE" id="PS00583">
    <property type="entry name" value="PFKB_KINASES_1"/>
    <property type="match status" value="1"/>
</dbReference>
<reference evidence="10 12" key="1">
    <citation type="journal article" date="2014" name="Genome Announc.">
        <title>Draft Genome Sequence of Bacillus alcalophilus AV1934, a Classic Alkaliphile Isolated from Human Feces in 1934.</title>
        <authorList>
            <person name="Attie O."/>
            <person name="Jayaprakash A."/>
            <person name="Shah H."/>
            <person name="Paulsen I.T."/>
            <person name="Morino M."/>
            <person name="Takahashi Y."/>
            <person name="Narumi I."/>
            <person name="Sachidanandam R."/>
            <person name="Satoh K."/>
            <person name="Ito M."/>
            <person name="Krulwich T.A."/>
        </authorList>
    </citation>
    <scope>NUCLEOTIDE SEQUENCE [LARGE SCALE GENOMIC DNA]</scope>
    <source>
        <strain evidence="10 12">AV1934</strain>
    </source>
</reference>
<dbReference type="PIRSF" id="PIRSF000535">
    <property type="entry name" value="1PFK/6PFK/LacC"/>
    <property type="match status" value="1"/>
</dbReference>
<dbReference type="PROSITE" id="PS00584">
    <property type="entry name" value="PFKB_KINASES_2"/>
    <property type="match status" value="1"/>
</dbReference>
<dbReference type="UniPathway" id="UPA00704">
    <property type="reaction ID" value="UER00715"/>
</dbReference>
<dbReference type="eggNOG" id="COG1105">
    <property type="taxonomic scope" value="Bacteria"/>
</dbReference>
<evidence type="ECO:0000313" key="13">
    <source>
        <dbReference type="Proteomes" id="UP000297014"/>
    </source>
</evidence>
<comment type="function">
    <text evidence="8">Catalyzes the ATP-dependent phosphorylation of fructose-l-phosphate to fructose-l,6-bisphosphate.</text>
</comment>
<comment type="catalytic activity">
    <reaction evidence="6 8">
        <text>beta-D-fructose 1-phosphate + ATP = beta-D-fructose 1,6-bisphosphate + ADP + H(+)</text>
        <dbReference type="Rhea" id="RHEA:14213"/>
        <dbReference type="ChEBI" id="CHEBI:15378"/>
        <dbReference type="ChEBI" id="CHEBI:30616"/>
        <dbReference type="ChEBI" id="CHEBI:32966"/>
        <dbReference type="ChEBI" id="CHEBI:138881"/>
        <dbReference type="ChEBI" id="CHEBI:456216"/>
        <dbReference type="EC" id="2.7.1.56"/>
    </reaction>
</comment>
<evidence type="ECO:0000256" key="4">
    <source>
        <dbReference type="ARBA" id="ARBA00022777"/>
    </source>
</evidence>
<dbReference type="GO" id="GO:0005829">
    <property type="term" value="C:cytosol"/>
    <property type="evidence" value="ECO:0007669"/>
    <property type="project" value="TreeGrafter"/>
</dbReference>
<evidence type="ECO:0000256" key="7">
    <source>
        <dbReference type="PIRNR" id="PIRNR000535"/>
    </source>
</evidence>
<protein>
    <recommendedName>
        <fullName evidence="7">Tagatose-6-phosphate kinase</fullName>
        <ecNumber evidence="7">2.7.1.144</ecNumber>
    </recommendedName>
</protein>
<dbReference type="InterPro" id="IPR029056">
    <property type="entry name" value="Ribokinase-like"/>
</dbReference>
<evidence type="ECO:0000256" key="1">
    <source>
        <dbReference type="ARBA" id="ARBA00005380"/>
    </source>
</evidence>
<dbReference type="GO" id="GO:0005524">
    <property type="term" value="F:ATP binding"/>
    <property type="evidence" value="ECO:0007669"/>
    <property type="project" value="UniProtKB-UniRule"/>
</dbReference>
<keyword evidence="5 7" id="KW-0067">ATP-binding</keyword>
<dbReference type="OrthoDB" id="9801219at2"/>
<evidence type="ECO:0000256" key="8">
    <source>
        <dbReference type="RuleBase" id="RU369061"/>
    </source>
</evidence>
<keyword evidence="12" id="KW-1185">Reference proteome</keyword>
<evidence type="ECO:0000256" key="6">
    <source>
        <dbReference type="ARBA" id="ARBA00047745"/>
    </source>
</evidence>
<keyword evidence="2 7" id="KW-0808">Transferase</keyword>
<dbReference type="RefSeq" id="WP_004427443.1">
    <property type="nucleotide sequence ID" value="NZ_ALPT02000002.1"/>
</dbReference>
<dbReference type="EMBL" id="JALP01000204">
    <property type="protein sequence ID" value="THG89664.1"/>
    <property type="molecule type" value="Genomic_DNA"/>
</dbReference>
<feature type="domain" description="Carbohydrate kinase PfkB" evidence="9">
    <location>
        <begin position="17"/>
        <end position="287"/>
    </location>
</feature>
<dbReference type="GO" id="GO:2001059">
    <property type="term" value="P:D-tagatose 6-phosphate catabolic process"/>
    <property type="evidence" value="ECO:0007669"/>
    <property type="project" value="UniProtKB-UniPathway"/>
</dbReference>
<dbReference type="InterPro" id="IPR022463">
    <property type="entry name" value="1-PFruKinase"/>
</dbReference>
<comment type="caution">
    <text evidence="10">The sequence shown here is derived from an EMBL/GenBank/DDBJ whole genome shotgun (WGS) entry which is preliminary data.</text>
</comment>